<reference evidence="2" key="1">
    <citation type="submission" date="2020-06" db="EMBL/GenBank/DDBJ databases">
        <title>Draft genome of Bugula neritina, a colonial animal packing powerful symbionts and potential medicines.</title>
        <authorList>
            <person name="Rayko M."/>
        </authorList>
    </citation>
    <scope>NUCLEOTIDE SEQUENCE [LARGE SCALE GENOMIC DNA]</scope>
    <source>
        <strain evidence="2">Kwan_BN1</strain>
    </source>
</reference>
<proteinExistence type="predicted"/>
<feature type="region of interest" description="Disordered" evidence="1">
    <location>
        <begin position="1"/>
        <end position="20"/>
    </location>
</feature>
<keyword evidence="3" id="KW-1185">Reference proteome</keyword>
<accession>A0A7J7JTR2</accession>
<dbReference type="AlphaFoldDB" id="A0A7J7JTR2"/>
<dbReference type="Proteomes" id="UP000593567">
    <property type="component" value="Unassembled WGS sequence"/>
</dbReference>
<evidence type="ECO:0000313" key="3">
    <source>
        <dbReference type="Proteomes" id="UP000593567"/>
    </source>
</evidence>
<gene>
    <name evidence="2" type="ORF">EB796_011939</name>
</gene>
<dbReference type="EMBL" id="VXIV02001788">
    <property type="protein sequence ID" value="KAF6029762.1"/>
    <property type="molecule type" value="Genomic_DNA"/>
</dbReference>
<evidence type="ECO:0000313" key="2">
    <source>
        <dbReference type="EMBL" id="KAF6029762.1"/>
    </source>
</evidence>
<sequence length="123" mass="13577">MNEANTTTHPHPPSGGGGGGIESKACLNSSSSSLIVSLTFLDARDLNREDIFLLNVFSTKKKTFHQFIAKIIKLITATLKSHSGDSMADLTYCVILFLQLVMFMLSSAHKCSCHHFELQQRTF</sequence>
<organism evidence="2 3">
    <name type="scientific">Bugula neritina</name>
    <name type="common">Brown bryozoan</name>
    <name type="synonym">Sertularia neritina</name>
    <dbReference type="NCBI Taxonomy" id="10212"/>
    <lineage>
        <taxon>Eukaryota</taxon>
        <taxon>Metazoa</taxon>
        <taxon>Spiralia</taxon>
        <taxon>Lophotrochozoa</taxon>
        <taxon>Bryozoa</taxon>
        <taxon>Gymnolaemata</taxon>
        <taxon>Cheilostomatida</taxon>
        <taxon>Flustrina</taxon>
        <taxon>Buguloidea</taxon>
        <taxon>Bugulidae</taxon>
        <taxon>Bugula</taxon>
    </lineage>
</organism>
<evidence type="ECO:0000256" key="1">
    <source>
        <dbReference type="SAM" id="MobiDB-lite"/>
    </source>
</evidence>
<name>A0A7J7JTR2_BUGNE</name>
<protein>
    <submittedName>
        <fullName evidence="2">Uncharacterized protein</fullName>
    </submittedName>
</protein>
<comment type="caution">
    <text evidence="2">The sequence shown here is derived from an EMBL/GenBank/DDBJ whole genome shotgun (WGS) entry which is preliminary data.</text>
</comment>